<organism evidence="2 3">
    <name type="scientific">Helcococcus kunzii ATCC 51366</name>
    <dbReference type="NCBI Taxonomy" id="883114"/>
    <lineage>
        <taxon>Bacteria</taxon>
        <taxon>Bacillati</taxon>
        <taxon>Bacillota</taxon>
        <taxon>Tissierellia</taxon>
        <taxon>Tissierellales</taxon>
        <taxon>Peptoniphilaceae</taxon>
        <taxon>Helcococcus</taxon>
    </lineage>
</organism>
<evidence type="ECO:0000259" key="1">
    <source>
        <dbReference type="Pfam" id="PF08818"/>
    </source>
</evidence>
<proteinExistence type="predicted"/>
<dbReference type="GeneID" id="96998392"/>
<keyword evidence="3" id="KW-1185">Reference proteome</keyword>
<evidence type="ECO:0000313" key="2">
    <source>
        <dbReference type="EMBL" id="EHR35693.1"/>
    </source>
</evidence>
<evidence type="ECO:0000313" key="3">
    <source>
        <dbReference type="Proteomes" id="UP000004191"/>
    </source>
</evidence>
<dbReference type="InterPro" id="IPR014922">
    <property type="entry name" value="YdhG-like"/>
</dbReference>
<dbReference type="Pfam" id="PF08818">
    <property type="entry name" value="DUF1801"/>
    <property type="match status" value="1"/>
</dbReference>
<reference evidence="2 3" key="1">
    <citation type="submission" date="2012-01" db="EMBL/GenBank/DDBJ databases">
        <title>The Genome Sequence of Helcococcus kunzii ATCC 51366.</title>
        <authorList>
            <consortium name="The Broad Institute Genome Sequencing Platform"/>
            <person name="Earl A."/>
            <person name="Ward D."/>
            <person name="Feldgarden M."/>
            <person name="Gevers D."/>
            <person name="Huys G."/>
            <person name="Young S.K."/>
            <person name="Zeng Q."/>
            <person name="Gargeya S."/>
            <person name="Fitzgerald M."/>
            <person name="Haas B."/>
            <person name="Abouelleil A."/>
            <person name="Alvarado L."/>
            <person name="Arachchi H.M."/>
            <person name="Berlin A."/>
            <person name="Chapman S.B."/>
            <person name="Gearin G."/>
            <person name="Goldberg J."/>
            <person name="Griggs A."/>
            <person name="Gujja S."/>
            <person name="Hansen M."/>
            <person name="Heiman D."/>
            <person name="Howarth C."/>
            <person name="Larimer J."/>
            <person name="Lui A."/>
            <person name="MacDonald P.J.P."/>
            <person name="McCowen C."/>
            <person name="Montmayeur A."/>
            <person name="Murphy C."/>
            <person name="Neiman D."/>
            <person name="Pearson M."/>
            <person name="Priest M."/>
            <person name="Roberts A."/>
            <person name="Saif S."/>
            <person name="Shea T."/>
            <person name="Sisk P."/>
            <person name="Stolte C."/>
            <person name="Sykes S."/>
            <person name="Wortman J."/>
            <person name="Nusbaum C."/>
            <person name="Birren B."/>
        </authorList>
    </citation>
    <scope>NUCLEOTIDE SEQUENCE [LARGE SCALE GENOMIC DNA]</scope>
    <source>
        <strain evidence="2 3">ATCC 51366</strain>
    </source>
</reference>
<dbReference type="EMBL" id="AGEI01000011">
    <property type="protein sequence ID" value="EHR35693.1"/>
    <property type="molecule type" value="Genomic_DNA"/>
</dbReference>
<name>H3NM23_9FIRM</name>
<accession>H3NM23</accession>
<dbReference type="AlphaFoldDB" id="H3NM23"/>
<protein>
    <recommendedName>
        <fullName evidence="1">YdhG-like domain-containing protein</fullName>
    </recommendedName>
</protein>
<comment type="caution">
    <text evidence="2">The sequence shown here is derived from an EMBL/GenBank/DDBJ whole genome shotgun (WGS) entry which is preliminary data.</text>
</comment>
<dbReference type="SUPFAM" id="SSF159888">
    <property type="entry name" value="YdhG-like"/>
    <property type="match status" value="1"/>
</dbReference>
<dbReference type="Gene3D" id="3.90.1150.200">
    <property type="match status" value="1"/>
</dbReference>
<dbReference type="STRING" id="883114.HMPREF9709_00384"/>
<feature type="domain" description="YdhG-like" evidence="1">
    <location>
        <begin position="20"/>
        <end position="88"/>
    </location>
</feature>
<dbReference type="Proteomes" id="UP000004191">
    <property type="component" value="Unassembled WGS sequence"/>
</dbReference>
<sequence>MRYKSENIEEYLQQLPEERRLVINKLREVIKKNLPDGFEEKIQYDMISYVVPRETYPAGYHVDPSNELGFTAIGSQKNHVAIYSNAVYMFENVKEWYLAE</sequence>
<dbReference type="eggNOG" id="COG5646">
    <property type="taxonomic scope" value="Bacteria"/>
</dbReference>
<gene>
    <name evidence="2" type="ORF">HMPREF9709_00384</name>
</gene>
<dbReference type="PATRIC" id="fig|883114.3.peg.377"/>
<dbReference type="HOGENOM" id="CLU_2301954_0_0_9"/>
<dbReference type="RefSeq" id="WP_005397436.1">
    <property type="nucleotide sequence ID" value="NZ_JH601088.1"/>
</dbReference>